<comment type="caution">
    <text evidence="2">The sequence shown here is derived from an EMBL/GenBank/DDBJ whole genome shotgun (WGS) entry which is preliminary data.</text>
</comment>
<dbReference type="InterPro" id="IPR015943">
    <property type="entry name" value="WD40/YVTN_repeat-like_dom_sf"/>
</dbReference>
<protein>
    <submittedName>
        <fullName evidence="2">VCBS repeat-containing protein</fullName>
    </submittedName>
</protein>
<evidence type="ECO:0000313" key="3">
    <source>
        <dbReference type="Proteomes" id="UP001515943"/>
    </source>
</evidence>
<organism evidence="2 3">
    <name type="scientific">Lentzea indica</name>
    <dbReference type="NCBI Taxonomy" id="2604800"/>
    <lineage>
        <taxon>Bacteria</taxon>
        <taxon>Bacillati</taxon>
        <taxon>Actinomycetota</taxon>
        <taxon>Actinomycetes</taxon>
        <taxon>Pseudonocardiales</taxon>
        <taxon>Pseudonocardiaceae</taxon>
        <taxon>Lentzea</taxon>
    </lineage>
</organism>
<accession>A0ABX1FR27</accession>
<proteinExistence type="predicted"/>
<dbReference type="Proteomes" id="UP001515943">
    <property type="component" value="Unassembled WGS sequence"/>
</dbReference>
<dbReference type="SUPFAM" id="SSF69318">
    <property type="entry name" value="Integrin alpha N-terminal domain"/>
    <property type="match status" value="1"/>
</dbReference>
<keyword evidence="3" id="KW-1185">Reference proteome</keyword>
<reference evidence="2 3" key="1">
    <citation type="submission" date="2019-08" db="EMBL/GenBank/DDBJ databases">
        <title>Lentzea from Indian Himalayas.</title>
        <authorList>
            <person name="Mandal S."/>
            <person name="Mallick Gupta A."/>
            <person name="Maiti P.K."/>
            <person name="Sarkar J."/>
            <person name="Mandal S."/>
        </authorList>
    </citation>
    <scope>NUCLEOTIDE SEQUENCE [LARGE SCALE GENOMIC DNA]</scope>
    <source>
        <strain evidence="2 3">PSKA42</strain>
    </source>
</reference>
<dbReference type="InterPro" id="IPR028994">
    <property type="entry name" value="Integrin_alpha_N"/>
</dbReference>
<dbReference type="Gene3D" id="2.130.10.10">
    <property type="entry name" value="YVTN repeat-like/Quinoprotein amine dehydrogenase"/>
    <property type="match status" value="1"/>
</dbReference>
<sequence length="174" mass="18659">MPWDSDTIIATGMTNDNVHFADLDGDRGAEIITVLPDGQVKAWHNGRGFAEMPWDGDTIIASGMTKDSVHFADLDGDGRSEIATILPDGQVKAWHNGRGFAEMPWDGDTIIASGFSNETLHLADLDGDGKAEIATALPDGQVKAWHNGRGFAEMPWDGNTIIATGFTNATLHLV</sequence>
<evidence type="ECO:0000313" key="2">
    <source>
        <dbReference type="EMBL" id="NKE61106.1"/>
    </source>
</evidence>
<name>A0ABX1FR27_9PSEU</name>
<dbReference type="Pfam" id="PF13517">
    <property type="entry name" value="FG-GAP_3"/>
    <property type="match status" value="1"/>
</dbReference>
<dbReference type="InterPro" id="IPR013517">
    <property type="entry name" value="FG-GAP"/>
</dbReference>
<dbReference type="RefSeq" id="WP_167977758.1">
    <property type="nucleotide sequence ID" value="NZ_VSRL01000154.1"/>
</dbReference>
<keyword evidence="1" id="KW-0732">Signal</keyword>
<gene>
    <name evidence="2" type="ORF">FXN61_31735</name>
</gene>
<dbReference type="EMBL" id="VSRL01000154">
    <property type="protein sequence ID" value="NKE61106.1"/>
    <property type="molecule type" value="Genomic_DNA"/>
</dbReference>
<evidence type="ECO:0000256" key="1">
    <source>
        <dbReference type="ARBA" id="ARBA00022729"/>
    </source>
</evidence>